<dbReference type="OrthoDB" id="2400320at2759"/>
<dbReference type="InterPro" id="IPR036875">
    <property type="entry name" value="Znf_CCHC_sf"/>
</dbReference>
<keyword evidence="2" id="KW-1185">Reference proteome</keyword>
<name>A0A8H4A320_GIGMA</name>
<gene>
    <name evidence="1" type="ORF">F8M41_009435</name>
</gene>
<sequence>MNITNSNKENHHIYIYKNENKTSNSLDESDETRKRKVLIVAENSTLKRRKGSQPKAHRILISIEDNKSNQQVKQRSIKCIYCHEIGHNIRYCKTRLADETNENYISIEIGLHIRAKLYI</sequence>
<organism evidence="1 2">
    <name type="scientific">Gigaspora margarita</name>
    <dbReference type="NCBI Taxonomy" id="4874"/>
    <lineage>
        <taxon>Eukaryota</taxon>
        <taxon>Fungi</taxon>
        <taxon>Fungi incertae sedis</taxon>
        <taxon>Mucoromycota</taxon>
        <taxon>Glomeromycotina</taxon>
        <taxon>Glomeromycetes</taxon>
        <taxon>Diversisporales</taxon>
        <taxon>Gigasporaceae</taxon>
        <taxon>Gigaspora</taxon>
    </lineage>
</organism>
<reference evidence="1 2" key="1">
    <citation type="journal article" date="2019" name="Environ. Microbiol.">
        <title>At the nexus of three kingdoms: the genome of the mycorrhizal fungus Gigaspora margarita provides insights into plant, endobacterial and fungal interactions.</title>
        <authorList>
            <person name="Venice F."/>
            <person name="Ghignone S."/>
            <person name="Salvioli di Fossalunga A."/>
            <person name="Amselem J."/>
            <person name="Novero M."/>
            <person name="Xianan X."/>
            <person name="Sedzielewska Toro K."/>
            <person name="Morin E."/>
            <person name="Lipzen A."/>
            <person name="Grigoriev I.V."/>
            <person name="Henrissat B."/>
            <person name="Martin F.M."/>
            <person name="Bonfante P."/>
        </authorList>
    </citation>
    <scope>NUCLEOTIDE SEQUENCE [LARGE SCALE GENOMIC DNA]</scope>
    <source>
        <strain evidence="1 2">BEG34</strain>
    </source>
</reference>
<dbReference type="GO" id="GO:0003676">
    <property type="term" value="F:nucleic acid binding"/>
    <property type="evidence" value="ECO:0007669"/>
    <property type="project" value="InterPro"/>
</dbReference>
<dbReference type="GO" id="GO:0008270">
    <property type="term" value="F:zinc ion binding"/>
    <property type="evidence" value="ECO:0007669"/>
    <property type="project" value="InterPro"/>
</dbReference>
<dbReference type="AlphaFoldDB" id="A0A8H4A320"/>
<accession>A0A8H4A320</accession>
<protein>
    <submittedName>
        <fullName evidence="1">Uncharacterized protein</fullName>
    </submittedName>
</protein>
<evidence type="ECO:0000313" key="2">
    <source>
        <dbReference type="Proteomes" id="UP000439903"/>
    </source>
</evidence>
<dbReference type="SUPFAM" id="SSF57756">
    <property type="entry name" value="Retrovirus zinc finger-like domains"/>
    <property type="match status" value="1"/>
</dbReference>
<proteinExistence type="predicted"/>
<comment type="caution">
    <text evidence="1">The sequence shown here is derived from an EMBL/GenBank/DDBJ whole genome shotgun (WGS) entry which is preliminary data.</text>
</comment>
<evidence type="ECO:0000313" key="1">
    <source>
        <dbReference type="EMBL" id="KAF0401847.1"/>
    </source>
</evidence>
<dbReference type="Proteomes" id="UP000439903">
    <property type="component" value="Unassembled WGS sequence"/>
</dbReference>
<dbReference type="EMBL" id="WTPW01002018">
    <property type="protein sequence ID" value="KAF0401847.1"/>
    <property type="molecule type" value="Genomic_DNA"/>
</dbReference>